<evidence type="ECO:0000313" key="2">
    <source>
        <dbReference type="Proteomes" id="UP000006735"/>
    </source>
</evidence>
<dbReference type="AlphaFoldDB" id="Q5GYB5"/>
<dbReference type="Proteomes" id="UP000006735">
    <property type="component" value="Chromosome"/>
</dbReference>
<dbReference type="KEGG" id="xoo:XOO3052"/>
<dbReference type="InterPro" id="IPR008312">
    <property type="entry name" value="T6SS_TssB1"/>
</dbReference>
<dbReference type="STRING" id="291331.XOO3052"/>
<dbReference type="PANTHER" id="PTHR35850">
    <property type="entry name" value="CYTOPLASMIC PROTEIN-RELATED"/>
    <property type="match status" value="1"/>
</dbReference>
<organism evidence="1 2">
    <name type="scientific">Xanthomonas oryzae pv. oryzae (strain KACC10331 / KXO85)</name>
    <dbReference type="NCBI Taxonomy" id="291331"/>
    <lineage>
        <taxon>Bacteria</taxon>
        <taxon>Pseudomonadati</taxon>
        <taxon>Pseudomonadota</taxon>
        <taxon>Gammaproteobacteria</taxon>
        <taxon>Lysobacterales</taxon>
        <taxon>Lysobacteraceae</taxon>
        <taxon>Xanthomonas</taxon>
    </lineage>
</organism>
<reference evidence="1 2" key="1">
    <citation type="journal article" date="2005" name="Nucleic Acids Res.">
        <title>The genome sequence of Xanthomonas oryzae pathovar oryzae KACC10331, the bacterial blight pathogen of rice.</title>
        <authorList>
            <person name="Lee B.M."/>
            <person name="Park Y.J."/>
            <person name="Park D.S."/>
            <person name="Kang H.W."/>
            <person name="Kim J.G."/>
            <person name="Song E.S."/>
            <person name="Park I.C."/>
            <person name="Yoon U.H."/>
            <person name="Hahn J.H."/>
            <person name="Koo B.S."/>
            <person name="Lee G.B."/>
            <person name="Kim H."/>
            <person name="Park H.S."/>
            <person name="Yoon K.O."/>
            <person name="Kim J.H."/>
            <person name="Jung C.H."/>
            <person name="Koh N.H."/>
            <person name="Seo J.S."/>
            <person name="Go S.J."/>
        </authorList>
    </citation>
    <scope>NUCLEOTIDE SEQUENCE [LARGE SCALE GENOMIC DNA]</scope>
    <source>
        <strain evidence="2">KACC10331 / KXO85</strain>
    </source>
</reference>
<evidence type="ECO:0008006" key="3">
    <source>
        <dbReference type="Google" id="ProtNLM"/>
    </source>
</evidence>
<accession>Q5GYB5</accession>
<protein>
    <recommendedName>
        <fullName evidence="3">Type VI secretion system contractile sheath small subunit</fullName>
    </recommendedName>
</protein>
<dbReference type="PANTHER" id="PTHR35850:SF1">
    <property type="entry name" value="TYPE VI SECRETION SYSTEM SHEATH PROTEIN TSSB1"/>
    <property type="match status" value="1"/>
</dbReference>
<dbReference type="Pfam" id="PF05591">
    <property type="entry name" value="T6SS_VipA"/>
    <property type="match status" value="1"/>
</dbReference>
<dbReference type="HOGENOM" id="CLU_111033_0_1_6"/>
<dbReference type="NCBIfam" id="TIGR03358">
    <property type="entry name" value="VI_chp_5"/>
    <property type="match status" value="1"/>
</dbReference>
<sequence length="231" mass="25215">MRCCCHWILRASPSRISIPAMPVFDFIPPAAAHTMHLRCKGDAFATWPLQPQRPATTQIIGGRMSVRSSSQKFIARNRAPRVQIEYDVEIYGSQKKVQVPFVMGVLSDLSGANTEHLPALEAREAVEMDVDNFDSRLRAMQPRVAMSVSNTLTGSGELPVDITFDSLDDFSPTAVVKKVAPLAELLEARTQLANLGTYLDGKAGAERLIADAIKDPTLLRSLVAAPKSKDA</sequence>
<name>Q5GYB5_XANOR</name>
<gene>
    <name evidence="1" type="ordered locus">XOO3052</name>
</gene>
<dbReference type="EMBL" id="AE013598">
    <property type="protein sequence ID" value="AAW76306.1"/>
    <property type="molecule type" value="Genomic_DNA"/>
</dbReference>
<keyword evidence="2" id="KW-1185">Reference proteome</keyword>
<proteinExistence type="predicted"/>
<evidence type="ECO:0000313" key="1">
    <source>
        <dbReference type="EMBL" id="AAW76306.1"/>
    </source>
</evidence>